<feature type="coiled-coil region" evidence="1">
    <location>
        <begin position="430"/>
        <end position="457"/>
    </location>
</feature>
<keyword evidence="6" id="KW-1185">Reference proteome</keyword>
<dbReference type="Pfam" id="PF07508">
    <property type="entry name" value="Recombinase"/>
    <property type="match status" value="1"/>
</dbReference>
<comment type="caution">
    <text evidence="5">The sequence shown here is derived from an EMBL/GenBank/DDBJ whole genome shotgun (WGS) entry which is preliminary data.</text>
</comment>
<dbReference type="SMART" id="SM00857">
    <property type="entry name" value="Resolvase"/>
    <property type="match status" value="1"/>
</dbReference>
<evidence type="ECO:0000256" key="1">
    <source>
        <dbReference type="SAM" id="Coils"/>
    </source>
</evidence>
<dbReference type="STRING" id="580166.AUP43_02370"/>
<dbReference type="InterPro" id="IPR011109">
    <property type="entry name" value="DNA_bind_recombinase_dom"/>
</dbReference>
<dbReference type="PANTHER" id="PTHR30461">
    <property type="entry name" value="DNA-INVERTASE FROM LAMBDOID PROPHAGE"/>
    <property type="match status" value="1"/>
</dbReference>
<dbReference type="GO" id="GO:0000150">
    <property type="term" value="F:DNA strand exchange activity"/>
    <property type="evidence" value="ECO:0007669"/>
    <property type="project" value="InterPro"/>
</dbReference>
<proteinExistence type="predicted"/>
<feature type="domain" description="Recombinase" evidence="4">
    <location>
        <begin position="151"/>
        <end position="294"/>
    </location>
</feature>
<evidence type="ECO:0000313" key="6">
    <source>
        <dbReference type="Proteomes" id="UP000076400"/>
    </source>
</evidence>
<dbReference type="Pfam" id="PF13408">
    <property type="entry name" value="Zn_ribbon_recom"/>
    <property type="match status" value="1"/>
</dbReference>
<dbReference type="Gene3D" id="3.90.1750.20">
    <property type="entry name" value="Putative Large Serine Recombinase, Chain B, Domain 2"/>
    <property type="match status" value="1"/>
</dbReference>
<dbReference type="EMBL" id="LPXN01000116">
    <property type="protein sequence ID" value="KZD07386.1"/>
    <property type="molecule type" value="Genomic_DNA"/>
</dbReference>
<feature type="region of interest" description="Disordered" evidence="2">
    <location>
        <begin position="535"/>
        <end position="554"/>
    </location>
</feature>
<dbReference type="RefSeq" id="WP_067557001.1">
    <property type="nucleotide sequence ID" value="NZ_LPXN01000116.1"/>
</dbReference>
<dbReference type="SUPFAM" id="SSF53041">
    <property type="entry name" value="Resolvase-like"/>
    <property type="match status" value="1"/>
</dbReference>
<dbReference type="InterPro" id="IPR006119">
    <property type="entry name" value="Resolv_N"/>
</dbReference>
<feature type="domain" description="Resolvase/invertase-type recombinase catalytic" evidence="3">
    <location>
        <begin position="3"/>
        <end position="152"/>
    </location>
</feature>
<dbReference type="Pfam" id="PF00239">
    <property type="entry name" value="Resolvase"/>
    <property type="match status" value="1"/>
</dbReference>
<dbReference type="GO" id="GO:0003677">
    <property type="term" value="F:DNA binding"/>
    <property type="evidence" value="ECO:0007669"/>
    <property type="project" value="InterPro"/>
</dbReference>
<dbReference type="OrthoDB" id="9791494at2"/>
<accession>A0A154W1K0</accession>
<dbReference type="InterPro" id="IPR036162">
    <property type="entry name" value="Resolvase-like_N_sf"/>
</dbReference>
<dbReference type="CDD" id="cd00338">
    <property type="entry name" value="Ser_Recombinase"/>
    <property type="match status" value="1"/>
</dbReference>
<dbReference type="Proteomes" id="UP000076400">
    <property type="component" value="Unassembled WGS sequence"/>
</dbReference>
<dbReference type="PANTHER" id="PTHR30461:SF23">
    <property type="entry name" value="DNA RECOMBINASE-RELATED"/>
    <property type="match status" value="1"/>
</dbReference>
<name>A0A154W1K0_9PROT</name>
<sequence>MIKVALYARYSSDNQSVTSIDDQLRVCRDHAARENWRVVDTYQDAAISGASVTLRRGMQALLQDAKQGKFDLVLAEALDRISRDQADIATLFKHLRFAGVQIVTLAEGEISELHVGLKGTMNALFLKDLAAKTHRGLQGRVEKGKAGGGLCYGYDVVKRTNSEGELLRGERAINEAEARIVRRIFREFAAGRSPRAIAAELNREGVPGPLGRAWGDTTIRGHVSRGTGILNNELYIGVLVWNRQRYVKDPGTGRRVSRPNPESEWLRTDVPELRIVDDALWRAVKDRQAELAKQFEPTTIGVREARAKRIHALRRPAFLLSGLLTCGCCGGKYGIIARDRYGCLNHYRRSTCDNNRTVARQVIERRALAGLQDKLVSADAVALAVRAYVEQTNRQNQERRAQTEVDRQALEKIERAIQGIMRAIEDGMYQSSMKARMEELEREKAEITARIAEAPADMPDVHPNIAELYRMQVARLTDALASPDTHAEAAADVRALIGEVVITPGVGRGEFTAVLRGELLGILGLVAEEKSAPGPEALTNAVAGPRNQIKPAMS</sequence>
<dbReference type="AlphaFoldDB" id="A0A154W1K0"/>
<gene>
    <name evidence="5" type="ORF">AUP43_02370</name>
</gene>
<evidence type="ECO:0000313" key="5">
    <source>
        <dbReference type="EMBL" id="KZD07386.1"/>
    </source>
</evidence>
<dbReference type="InterPro" id="IPR038109">
    <property type="entry name" value="DNA_bind_recomb_sf"/>
</dbReference>
<evidence type="ECO:0000256" key="2">
    <source>
        <dbReference type="SAM" id="MobiDB-lite"/>
    </source>
</evidence>
<organism evidence="5 6">
    <name type="scientific">Oceanibaculum pacificum</name>
    <dbReference type="NCBI Taxonomy" id="580166"/>
    <lineage>
        <taxon>Bacteria</taxon>
        <taxon>Pseudomonadati</taxon>
        <taxon>Pseudomonadota</taxon>
        <taxon>Alphaproteobacteria</taxon>
        <taxon>Rhodospirillales</taxon>
        <taxon>Oceanibaculaceae</taxon>
        <taxon>Oceanibaculum</taxon>
    </lineage>
</organism>
<protein>
    <submittedName>
        <fullName evidence="5">Resolvase</fullName>
    </submittedName>
</protein>
<reference evidence="5 6" key="1">
    <citation type="submission" date="2015-12" db="EMBL/GenBank/DDBJ databases">
        <title>Genome sequence of Oceanibaculum pacificum MCCC 1A02656.</title>
        <authorList>
            <person name="Lu L."/>
            <person name="Lai Q."/>
            <person name="Shao Z."/>
            <person name="Qian P."/>
        </authorList>
    </citation>
    <scope>NUCLEOTIDE SEQUENCE [LARGE SCALE GENOMIC DNA]</scope>
    <source>
        <strain evidence="5 6">MCCC 1A02656</strain>
    </source>
</reference>
<dbReference type="Gene3D" id="3.40.50.1390">
    <property type="entry name" value="Resolvase, N-terminal catalytic domain"/>
    <property type="match status" value="1"/>
</dbReference>
<keyword evidence="1" id="KW-0175">Coiled coil</keyword>
<dbReference type="InterPro" id="IPR050639">
    <property type="entry name" value="SSR_resolvase"/>
</dbReference>
<evidence type="ECO:0000259" key="4">
    <source>
        <dbReference type="PROSITE" id="PS51737"/>
    </source>
</evidence>
<dbReference type="PROSITE" id="PS51737">
    <property type="entry name" value="RECOMBINASE_DNA_BIND"/>
    <property type="match status" value="1"/>
</dbReference>
<dbReference type="InterPro" id="IPR025827">
    <property type="entry name" value="Zn_ribbon_recom_dom"/>
</dbReference>
<evidence type="ECO:0000259" key="3">
    <source>
        <dbReference type="PROSITE" id="PS51736"/>
    </source>
</evidence>
<dbReference type="PROSITE" id="PS51736">
    <property type="entry name" value="RECOMBINASES_3"/>
    <property type="match status" value="1"/>
</dbReference>